<dbReference type="OrthoDB" id="9803916at2"/>
<dbReference type="GO" id="GO:0016740">
    <property type="term" value="F:transferase activity"/>
    <property type="evidence" value="ECO:0007669"/>
    <property type="project" value="TreeGrafter"/>
</dbReference>
<dbReference type="InterPro" id="IPR041712">
    <property type="entry name" value="DHPS-like_MBL-fold"/>
</dbReference>
<dbReference type="GO" id="GO:0016787">
    <property type="term" value="F:hydrolase activity"/>
    <property type="evidence" value="ECO:0007669"/>
    <property type="project" value="UniProtKB-KW"/>
</dbReference>
<dbReference type="InterPro" id="IPR036866">
    <property type="entry name" value="RibonucZ/Hydroxyglut_hydro"/>
</dbReference>
<sequence>MKLTVLVDNNTFIDKYLTGEPGVSYFIECDGKKILFDVGYSGVFLKNAQILQIDLTAIDDIVISHGHNDHTWGLNYLIQYYDRTSTPPKKKINLVSHPAALAPKYYKQKPIGINIRQDENDFFFKKISTKEPFKLTENIVFLGQIPRTNSFEAKEPVGQTNDARGELTDDYVLDDSALAIKTKQGLVIITGCSHAGICNIIEHAKLVTGEDRVASVIGGFHLQNADKETLSKTGKYLNSLSTDALYPCHCTDLAAKIHLSGHVDIKEVGVGLTLNFPV</sequence>
<dbReference type="InterPro" id="IPR001279">
    <property type="entry name" value="Metallo-B-lactamas"/>
</dbReference>
<evidence type="ECO:0000259" key="1">
    <source>
        <dbReference type="SMART" id="SM00849"/>
    </source>
</evidence>
<keyword evidence="2" id="KW-0378">Hydrolase</keyword>
<protein>
    <submittedName>
        <fullName evidence="2">MBL fold metallo-hydrolase</fullName>
    </submittedName>
</protein>
<feature type="domain" description="Metallo-beta-lactamase" evidence="1">
    <location>
        <begin position="21"/>
        <end position="194"/>
    </location>
</feature>
<dbReference type="EMBL" id="VYKJ01000004">
    <property type="protein sequence ID" value="KAA9000711.1"/>
    <property type="molecule type" value="Genomic_DNA"/>
</dbReference>
<keyword evidence="3" id="KW-1185">Reference proteome</keyword>
<gene>
    <name evidence="2" type="ORF">FJU30_10905</name>
</gene>
<dbReference type="RefSeq" id="WP_150434978.1">
    <property type="nucleotide sequence ID" value="NZ_VYKJ01000004.1"/>
</dbReference>
<dbReference type="PANTHER" id="PTHR13754:SF18">
    <property type="entry name" value="7,8-DIHYDROPTERIN-6-METHYL-4-(BETA-D-RIBOFURANOSYL)-AMINOBENZENE-5'-PHOSPHATE SYNTHASE"/>
    <property type="match status" value="1"/>
</dbReference>
<proteinExistence type="predicted"/>
<organism evidence="2 3">
    <name type="scientific">Affinibrenneria salicis</name>
    <dbReference type="NCBI Taxonomy" id="2590031"/>
    <lineage>
        <taxon>Bacteria</taxon>
        <taxon>Pseudomonadati</taxon>
        <taxon>Pseudomonadota</taxon>
        <taxon>Gammaproteobacteria</taxon>
        <taxon>Enterobacterales</taxon>
        <taxon>Pectobacteriaceae</taxon>
        <taxon>Affinibrenneria</taxon>
    </lineage>
</organism>
<dbReference type="AlphaFoldDB" id="A0A5J5G222"/>
<dbReference type="CDD" id="cd07713">
    <property type="entry name" value="DHPS-like_MBL-fold"/>
    <property type="match status" value="1"/>
</dbReference>
<dbReference type="PANTHER" id="PTHR13754">
    <property type="entry name" value="METALLO-BETA-LACTAMASE SUPERFAMILY PROTEIN"/>
    <property type="match status" value="1"/>
</dbReference>
<evidence type="ECO:0000313" key="2">
    <source>
        <dbReference type="EMBL" id="KAA9000711.1"/>
    </source>
</evidence>
<dbReference type="SMART" id="SM00849">
    <property type="entry name" value="Lactamase_B"/>
    <property type="match status" value="1"/>
</dbReference>
<dbReference type="Gene3D" id="3.60.15.10">
    <property type="entry name" value="Ribonuclease Z/Hydroxyacylglutathione hydrolase-like"/>
    <property type="match status" value="1"/>
</dbReference>
<dbReference type="Pfam" id="PF00753">
    <property type="entry name" value="Lactamase_B"/>
    <property type="match status" value="1"/>
</dbReference>
<reference evidence="2 3" key="1">
    <citation type="submission" date="2019-09" db="EMBL/GenBank/DDBJ databases">
        <authorList>
            <person name="Li Y."/>
        </authorList>
    </citation>
    <scope>NUCLEOTIDE SEQUENCE [LARGE SCALE GENOMIC DNA]</scope>
    <source>
        <strain evidence="2 3">L3-3HA</strain>
    </source>
</reference>
<comment type="caution">
    <text evidence="2">The sequence shown here is derived from an EMBL/GenBank/DDBJ whole genome shotgun (WGS) entry which is preliminary data.</text>
</comment>
<name>A0A5J5G222_9GAMM</name>
<accession>A0A5J5G222</accession>
<evidence type="ECO:0000313" key="3">
    <source>
        <dbReference type="Proteomes" id="UP000335415"/>
    </source>
</evidence>
<dbReference type="SUPFAM" id="SSF56281">
    <property type="entry name" value="Metallo-hydrolase/oxidoreductase"/>
    <property type="match status" value="1"/>
</dbReference>
<dbReference type="Proteomes" id="UP000335415">
    <property type="component" value="Unassembled WGS sequence"/>
</dbReference>
<dbReference type="InterPro" id="IPR052926">
    <property type="entry name" value="Metallo-beta-lactamase_dom"/>
</dbReference>